<feature type="compositionally biased region" description="Acidic residues" evidence="1">
    <location>
        <begin position="60"/>
        <end position="81"/>
    </location>
</feature>
<sequence>MSIAGGLFNSNNKQENVGDTKSTSDGGGTDGDTPAVDLTTSIPGFDDVDADDSGSIVIGTDDDTQAWVDEAADSSAVDDLDVNSSPEEPLDLES</sequence>
<accession>A0ABY4YJX8</accession>
<name>A0ABY4YJX8_9MICO</name>
<keyword evidence="3" id="KW-1185">Reference proteome</keyword>
<feature type="region of interest" description="Disordered" evidence="1">
    <location>
        <begin position="1"/>
        <end position="94"/>
    </location>
</feature>
<reference evidence="2" key="1">
    <citation type="submission" date="2022-06" db="EMBL/GenBank/DDBJ databases">
        <title>Ornithinimicrobium JY.X270.</title>
        <authorList>
            <person name="Huang Y."/>
        </authorList>
    </citation>
    <scope>NUCLEOTIDE SEQUENCE</scope>
    <source>
        <strain evidence="2">JY.X270</strain>
    </source>
</reference>
<evidence type="ECO:0000313" key="2">
    <source>
        <dbReference type="EMBL" id="USQ76924.1"/>
    </source>
</evidence>
<dbReference type="EMBL" id="CP099490">
    <property type="protein sequence ID" value="USQ76924.1"/>
    <property type="molecule type" value="Genomic_DNA"/>
</dbReference>
<gene>
    <name evidence="2" type="ORF">NF557_03075</name>
</gene>
<evidence type="ECO:0000256" key="1">
    <source>
        <dbReference type="SAM" id="MobiDB-lite"/>
    </source>
</evidence>
<organism evidence="2 3">
    <name type="scientific">Ornithinimicrobium cryptoxanthini</name>
    <dbReference type="NCBI Taxonomy" id="2934161"/>
    <lineage>
        <taxon>Bacteria</taxon>
        <taxon>Bacillati</taxon>
        <taxon>Actinomycetota</taxon>
        <taxon>Actinomycetes</taxon>
        <taxon>Micrococcales</taxon>
        <taxon>Ornithinimicrobiaceae</taxon>
        <taxon>Ornithinimicrobium</taxon>
    </lineage>
</organism>
<evidence type="ECO:0000313" key="3">
    <source>
        <dbReference type="Proteomes" id="UP001056535"/>
    </source>
</evidence>
<protein>
    <submittedName>
        <fullName evidence="2">Uncharacterized protein</fullName>
    </submittedName>
</protein>
<dbReference type="RefSeq" id="WP_252621627.1">
    <property type="nucleotide sequence ID" value="NZ_CP099490.1"/>
</dbReference>
<proteinExistence type="predicted"/>
<feature type="compositionally biased region" description="Polar residues" evidence="1">
    <location>
        <begin position="8"/>
        <end position="17"/>
    </location>
</feature>
<dbReference type="Proteomes" id="UP001056535">
    <property type="component" value="Chromosome"/>
</dbReference>